<protein>
    <submittedName>
        <fullName evidence="1">Uncharacterized protein</fullName>
    </submittedName>
</protein>
<dbReference type="Proteomes" id="UP001214576">
    <property type="component" value="Unassembled WGS sequence"/>
</dbReference>
<proteinExistence type="predicted"/>
<evidence type="ECO:0000313" key="1">
    <source>
        <dbReference type="EMBL" id="KAI4537211.1"/>
    </source>
</evidence>
<comment type="caution">
    <text evidence="1">The sequence shown here is derived from an EMBL/GenBank/DDBJ whole genome shotgun (WGS) entry which is preliminary data.</text>
</comment>
<gene>
    <name evidence="1" type="ORF">MG293_012074</name>
</gene>
<organism evidence="1 2">
    <name type="scientific">Ovis ammon polii</name>
    <dbReference type="NCBI Taxonomy" id="230172"/>
    <lineage>
        <taxon>Eukaryota</taxon>
        <taxon>Metazoa</taxon>
        <taxon>Chordata</taxon>
        <taxon>Craniata</taxon>
        <taxon>Vertebrata</taxon>
        <taxon>Euteleostomi</taxon>
        <taxon>Mammalia</taxon>
        <taxon>Eutheria</taxon>
        <taxon>Laurasiatheria</taxon>
        <taxon>Artiodactyla</taxon>
        <taxon>Ruminantia</taxon>
        <taxon>Pecora</taxon>
        <taxon>Bovidae</taxon>
        <taxon>Caprinae</taxon>
        <taxon>Ovis</taxon>
    </lineage>
</organism>
<dbReference type="EMBL" id="JAKZEL010000014">
    <property type="protein sequence ID" value="KAI4537211.1"/>
    <property type="molecule type" value="Genomic_DNA"/>
</dbReference>
<evidence type="ECO:0000313" key="2">
    <source>
        <dbReference type="Proteomes" id="UP001214576"/>
    </source>
</evidence>
<sequence>MGASVDDAAYELQALKMFTRLVSKSHVRTLRHIPLPSSLIFQERSSLSCRRGREEASQDTVTLYGRVLTQFGEIRWKELRMQGCLEELRNQSGCSLVDSPGLTAEKNLSSVTEFVLAALTDCRERALPLFRLLLLSIWPPCRDRGLIIPTRAAPRLQTPASPF</sequence>
<dbReference type="AlphaFoldDB" id="A0AAD4U2A5"/>
<keyword evidence="2" id="KW-1185">Reference proteome</keyword>
<accession>A0AAD4U2A5</accession>
<reference evidence="1" key="1">
    <citation type="submission" date="2022-03" db="EMBL/GenBank/DDBJ databases">
        <title>Genomic analyses of argali, domestic sheep and their hybrids provide insights into chromosomal evolution, heterosis and genetic basis of agronomic traits.</title>
        <authorList>
            <person name="Li M."/>
        </authorList>
    </citation>
    <scope>NUCLEOTIDE SEQUENCE</scope>
    <source>
        <strain evidence="1">CAU-MHL-2022a</strain>
        <tissue evidence="1">Skin</tissue>
    </source>
</reference>
<name>A0AAD4U2A5_OVIAM</name>